<keyword evidence="2" id="KW-1185">Reference proteome</keyword>
<evidence type="ECO:0000313" key="1">
    <source>
        <dbReference type="EMBL" id="KAJ9123149.1"/>
    </source>
</evidence>
<gene>
    <name evidence="1" type="ORF">QFC22_001342</name>
</gene>
<protein>
    <submittedName>
        <fullName evidence="1">Uncharacterized protein</fullName>
    </submittedName>
</protein>
<reference evidence="1" key="1">
    <citation type="submission" date="2023-04" db="EMBL/GenBank/DDBJ databases">
        <title>Draft Genome sequencing of Naganishia species isolated from polar environments using Oxford Nanopore Technology.</title>
        <authorList>
            <person name="Leo P."/>
            <person name="Venkateswaran K."/>
        </authorList>
    </citation>
    <scope>NUCLEOTIDE SEQUENCE</scope>
    <source>
        <strain evidence="1">MNA-CCFEE 5425</strain>
    </source>
</reference>
<dbReference type="Proteomes" id="UP001243375">
    <property type="component" value="Unassembled WGS sequence"/>
</dbReference>
<sequence length="137" mass="14224">MSIVGGGIIGATVSILQARFGIVRCEISTASFAAVGALAGFAGSMVSQMRLTKLVPWPPFTLDSLLGATLQQTIYDIDKKKILLDDAVAKQRKLVGAGSSSSSRVVSGLKVLTNNQVNFVSSATIATLSGLLGLHFL</sequence>
<proteinExistence type="predicted"/>
<name>A0ACC2XIC6_9TREE</name>
<accession>A0ACC2XIC6</accession>
<comment type="caution">
    <text evidence="1">The sequence shown here is derived from an EMBL/GenBank/DDBJ whole genome shotgun (WGS) entry which is preliminary data.</text>
</comment>
<evidence type="ECO:0000313" key="2">
    <source>
        <dbReference type="Proteomes" id="UP001243375"/>
    </source>
</evidence>
<dbReference type="EMBL" id="JASBWU010000003">
    <property type="protein sequence ID" value="KAJ9123149.1"/>
    <property type="molecule type" value="Genomic_DNA"/>
</dbReference>
<organism evidence="1 2">
    <name type="scientific">Naganishia vaughanmartiniae</name>
    <dbReference type="NCBI Taxonomy" id="1424756"/>
    <lineage>
        <taxon>Eukaryota</taxon>
        <taxon>Fungi</taxon>
        <taxon>Dikarya</taxon>
        <taxon>Basidiomycota</taxon>
        <taxon>Agaricomycotina</taxon>
        <taxon>Tremellomycetes</taxon>
        <taxon>Filobasidiales</taxon>
        <taxon>Filobasidiaceae</taxon>
        <taxon>Naganishia</taxon>
    </lineage>
</organism>